<dbReference type="GO" id="GO:0005737">
    <property type="term" value="C:cytoplasm"/>
    <property type="evidence" value="ECO:0007669"/>
    <property type="project" value="UniProtKB-SubCell"/>
</dbReference>
<evidence type="ECO:0000256" key="3">
    <source>
        <dbReference type="ARBA" id="ARBA00004819"/>
    </source>
</evidence>
<dbReference type="RefSeq" id="WP_044904971.1">
    <property type="nucleotide sequence ID" value="NZ_JQIF01000038.1"/>
</dbReference>
<accession>A0A099I6K4</accession>
<comment type="cofactor">
    <cofactor evidence="2 8">
        <name>pyridoxal 5'-phosphate</name>
        <dbReference type="ChEBI" id="CHEBI:597326"/>
    </cofactor>
</comment>
<dbReference type="SUPFAM" id="SSF53383">
    <property type="entry name" value="PLP-dependent transferases"/>
    <property type="match status" value="1"/>
</dbReference>
<dbReference type="Pfam" id="PF00202">
    <property type="entry name" value="Aminotran_3"/>
    <property type="match status" value="1"/>
</dbReference>
<evidence type="ECO:0000313" key="10">
    <source>
        <dbReference type="Proteomes" id="UP000030008"/>
    </source>
</evidence>
<dbReference type="UniPathway" id="UPA00251">
    <property type="reaction ID" value="UER00317"/>
</dbReference>
<dbReference type="FunFam" id="3.40.640.10:FF:000021">
    <property type="entry name" value="Glutamate-1-semialdehyde 2,1-aminomutase"/>
    <property type="match status" value="1"/>
</dbReference>
<dbReference type="NCBIfam" id="TIGR00713">
    <property type="entry name" value="hemL"/>
    <property type="match status" value="1"/>
</dbReference>
<dbReference type="InterPro" id="IPR049704">
    <property type="entry name" value="Aminotrans_3_PPA_site"/>
</dbReference>
<evidence type="ECO:0000256" key="6">
    <source>
        <dbReference type="ARBA" id="ARBA00023235"/>
    </source>
</evidence>
<comment type="catalytic activity">
    <reaction evidence="1 8">
        <text>(S)-4-amino-5-oxopentanoate = 5-aminolevulinate</text>
        <dbReference type="Rhea" id="RHEA:14265"/>
        <dbReference type="ChEBI" id="CHEBI:57501"/>
        <dbReference type="ChEBI" id="CHEBI:356416"/>
        <dbReference type="EC" id="5.4.3.8"/>
    </reaction>
</comment>
<dbReference type="EMBL" id="JQIF01000038">
    <property type="protein sequence ID" value="KGJ53599.1"/>
    <property type="molecule type" value="Genomic_DNA"/>
</dbReference>
<dbReference type="InterPro" id="IPR004639">
    <property type="entry name" value="4pyrrol_synth_GluAld_NH2Trfase"/>
</dbReference>
<dbReference type="GO" id="GO:0006782">
    <property type="term" value="P:protoporphyrinogen IX biosynthetic process"/>
    <property type="evidence" value="ECO:0007669"/>
    <property type="project" value="UniProtKB-UniRule"/>
</dbReference>
<dbReference type="InterPro" id="IPR015424">
    <property type="entry name" value="PyrdxlP-dep_Trfase"/>
</dbReference>
<comment type="similarity">
    <text evidence="4 8">Belongs to the class-III pyridoxal-phosphate-dependent aminotransferase family. HemL subfamily.</text>
</comment>
<keyword evidence="6 8" id="KW-0413">Isomerase</keyword>
<evidence type="ECO:0000256" key="5">
    <source>
        <dbReference type="ARBA" id="ARBA00022898"/>
    </source>
</evidence>
<dbReference type="InterPro" id="IPR015421">
    <property type="entry name" value="PyrdxlP-dep_Trfase_major"/>
</dbReference>
<dbReference type="AlphaFoldDB" id="A0A099I6K4"/>
<protein>
    <recommendedName>
        <fullName evidence="8">Glutamate-1-semialdehyde 2,1-aminomutase</fullName>
        <shortName evidence="8">GSA</shortName>
        <ecNumber evidence="8">5.4.3.8</ecNumber>
    </recommendedName>
    <alternativeName>
        <fullName evidence="8">Glutamate-1-semialdehyde aminotransferase</fullName>
        <shortName evidence="8">GSA-AT</shortName>
    </alternativeName>
</protein>
<proteinExistence type="inferred from homology"/>
<dbReference type="NCBIfam" id="NF000818">
    <property type="entry name" value="PRK00062.1"/>
    <property type="match status" value="1"/>
</dbReference>
<dbReference type="PANTHER" id="PTHR43713:SF3">
    <property type="entry name" value="GLUTAMATE-1-SEMIALDEHYDE 2,1-AMINOMUTASE 1, CHLOROPLASTIC-RELATED"/>
    <property type="match status" value="1"/>
</dbReference>
<reference evidence="9 10" key="1">
    <citation type="submission" date="2014-08" db="EMBL/GenBank/DDBJ databases">
        <title>Clostridium innocuum, an unnegligible vancomycin-resistant pathogen causing extra-intestinal infections.</title>
        <authorList>
            <person name="Feng Y."/>
            <person name="Chiu C.-H."/>
        </authorList>
    </citation>
    <scope>NUCLEOTIDE SEQUENCE [LARGE SCALE GENOMIC DNA]</scope>
    <source>
        <strain evidence="9 10">AN88</strain>
    </source>
</reference>
<dbReference type="InterPro" id="IPR005814">
    <property type="entry name" value="Aminotrans_3"/>
</dbReference>
<name>A0A099I6K4_CLOIN</name>
<dbReference type="GO" id="GO:0030170">
    <property type="term" value="F:pyridoxal phosphate binding"/>
    <property type="evidence" value="ECO:0007669"/>
    <property type="project" value="InterPro"/>
</dbReference>
<organism evidence="9 10">
    <name type="scientific">Clostridium innocuum</name>
    <dbReference type="NCBI Taxonomy" id="1522"/>
    <lineage>
        <taxon>Bacteria</taxon>
        <taxon>Bacillati</taxon>
        <taxon>Bacillota</taxon>
        <taxon>Clostridia</taxon>
        <taxon>Eubacteriales</taxon>
        <taxon>Clostridiaceae</taxon>
        <taxon>Clostridium</taxon>
    </lineage>
</organism>
<keyword evidence="8" id="KW-0963">Cytoplasm</keyword>
<dbReference type="Gene3D" id="3.40.640.10">
    <property type="entry name" value="Type I PLP-dependent aspartate aminotransferase-like (Major domain)"/>
    <property type="match status" value="1"/>
</dbReference>
<dbReference type="PANTHER" id="PTHR43713">
    <property type="entry name" value="GLUTAMATE-1-SEMIALDEHYDE 2,1-AMINOMUTASE"/>
    <property type="match status" value="1"/>
</dbReference>
<comment type="caution">
    <text evidence="9">The sequence shown here is derived from an EMBL/GenBank/DDBJ whole genome shotgun (WGS) entry which is preliminary data.</text>
</comment>
<evidence type="ECO:0000256" key="2">
    <source>
        <dbReference type="ARBA" id="ARBA00001933"/>
    </source>
</evidence>
<evidence type="ECO:0000313" key="9">
    <source>
        <dbReference type="EMBL" id="KGJ53599.1"/>
    </source>
</evidence>
<comment type="pathway">
    <text evidence="3">Porphyrin-containing compound metabolism; protoporphyrin-IX biosynthesis; 5-aminolevulinate from L-glutamyl-tRNA(Glu): step 2/2.</text>
</comment>
<evidence type="ECO:0000256" key="8">
    <source>
        <dbReference type="HAMAP-Rule" id="MF_00375"/>
    </source>
</evidence>
<dbReference type="HAMAP" id="MF_00375">
    <property type="entry name" value="HemL_aminotrans_3"/>
    <property type="match status" value="1"/>
</dbReference>
<dbReference type="EC" id="5.4.3.8" evidence="8"/>
<comment type="subunit">
    <text evidence="8">Homodimer.</text>
</comment>
<dbReference type="GO" id="GO:0042286">
    <property type="term" value="F:glutamate-1-semialdehyde 2,1-aminomutase activity"/>
    <property type="evidence" value="ECO:0007669"/>
    <property type="project" value="UniProtKB-UniRule"/>
</dbReference>
<keyword evidence="5 8" id="KW-0663">Pyridoxal phosphate</keyword>
<evidence type="ECO:0000256" key="7">
    <source>
        <dbReference type="ARBA" id="ARBA00023244"/>
    </source>
</evidence>
<feature type="modified residue" description="N6-(pyridoxal phosphate)lysine" evidence="8">
    <location>
        <position position="267"/>
    </location>
</feature>
<comment type="subcellular location">
    <subcellularLocation>
        <location evidence="8">Cytoplasm</location>
    </subcellularLocation>
</comment>
<dbReference type="PROSITE" id="PS00600">
    <property type="entry name" value="AA_TRANSFER_CLASS_3"/>
    <property type="match status" value="1"/>
</dbReference>
<keyword evidence="7 8" id="KW-0627">Porphyrin biosynthesis</keyword>
<dbReference type="InterPro" id="IPR015422">
    <property type="entry name" value="PyrdxlP-dep_Trfase_small"/>
</dbReference>
<evidence type="ECO:0000256" key="4">
    <source>
        <dbReference type="ARBA" id="ARBA00008981"/>
    </source>
</evidence>
<dbReference type="Gene3D" id="3.90.1150.10">
    <property type="entry name" value="Aspartate Aminotransferase, domain 1"/>
    <property type="match status" value="1"/>
</dbReference>
<evidence type="ECO:0000256" key="1">
    <source>
        <dbReference type="ARBA" id="ARBA00001579"/>
    </source>
</evidence>
<dbReference type="Proteomes" id="UP000030008">
    <property type="component" value="Unassembled WGS sequence"/>
</dbReference>
<dbReference type="GO" id="GO:0008483">
    <property type="term" value="F:transaminase activity"/>
    <property type="evidence" value="ECO:0007669"/>
    <property type="project" value="InterPro"/>
</dbReference>
<gene>
    <name evidence="8" type="primary">hemL</name>
    <name evidence="9" type="ORF">CIAN88_08250</name>
</gene>
<dbReference type="CDD" id="cd00610">
    <property type="entry name" value="OAT_like"/>
    <property type="match status" value="1"/>
</dbReference>
<sequence length="429" mass="46746">MKHTSSLALFHEACALMPGGVNSPVRSFSSAHADCLFADHAYGSHIVDVDGNTYLDYIGSWGPMILGHAHPLLSGHLEEVIQKGISFGLCTAQEVELARLITDAYPGLAMVRMVNSGTEATMSAIRTARGFTGRDKIIKFEGCYHGHSDGLLVKSGSGALTFATPTSPGVPADVVKHTLVCSYNDLENVEAVIKANEQEIAAVILEPIAGNMGVVKAEPQFLQGLRRLCDIHGIVLIFDEVISGFRVRYGGAAELYGIVPDMACFGKIIGAGLPVGAYGGRADIMQSVSPSGPVYQAGTLSGNPLAMHLGCRLLRYLKEHPETYTELEEKGAYLKEGMQTILQEMKLPYQLHQAGSLLTLFFTRQSVHSFADVQTCDVTLFERYFRYLYDHGILIAPSPYEAMFLSTAHTYEELDHTLQIMREALKQLI</sequence>